<dbReference type="Pfam" id="PF00356">
    <property type="entry name" value="LacI"/>
    <property type="match status" value="1"/>
</dbReference>
<protein>
    <submittedName>
        <fullName evidence="6">LacI family DNA-binding transcriptional regulator</fullName>
    </submittedName>
</protein>
<reference evidence="6 7" key="1">
    <citation type="submission" date="2021-04" db="EMBL/GenBank/DDBJ databases">
        <title>Ruania sp. nov., isolated from sandy soil of mangrove forest.</title>
        <authorList>
            <person name="Ge X."/>
            <person name="Huang R."/>
            <person name="Liu W."/>
        </authorList>
    </citation>
    <scope>NUCLEOTIDE SEQUENCE [LARGE SCALE GENOMIC DNA]</scope>
    <source>
        <strain evidence="6 7">N2-46</strain>
    </source>
</reference>
<name>A0ABS7S5J7_9MICO</name>
<keyword evidence="4" id="KW-0804">Transcription</keyword>
<keyword evidence="1" id="KW-0678">Repressor</keyword>
<comment type="caution">
    <text evidence="6">The sequence shown here is derived from an EMBL/GenBank/DDBJ whole genome shotgun (WGS) entry which is preliminary data.</text>
</comment>
<dbReference type="Gene3D" id="3.40.50.2300">
    <property type="match status" value="2"/>
</dbReference>
<proteinExistence type="predicted"/>
<dbReference type="SUPFAM" id="SSF47413">
    <property type="entry name" value="lambda repressor-like DNA-binding domains"/>
    <property type="match status" value="1"/>
</dbReference>
<dbReference type="PANTHER" id="PTHR30146:SF148">
    <property type="entry name" value="HTH-TYPE TRANSCRIPTIONAL REPRESSOR PURR-RELATED"/>
    <property type="match status" value="1"/>
</dbReference>
<dbReference type="GO" id="GO:0003677">
    <property type="term" value="F:DNA binding"/>
    <property type="evidence" value="ECO:0007669"/>
    <property type="project" value="UniProtKB-KW"/>
</dbReference>
<sequence length="341" mass="36959">MGRVTLNDVSARAGVSRATASLVVRGSERISPATTERVRAAMVELGYVYDRRAAMLRASRSMTIGVIVPEIRNPYLGEMIMAIEATLHGEGLTVLVGHSHDQSERESQLLSTMVERHVDGLLLQPAQDLTREQVDRYTKSTETPLVMMMRYIDEQDNYVGPDNEAAGLILGEHLRTLGARSVTLVGGPRKSSARQGRIAGLRAGLGTAVEFDSGEATALPTNYTDTGERAMAHVFDQGKVPDVVVGYSDVVTMGMYAEIYRRGLTPGRDVAVASFDDVPMASWLAPPLTSVATWPNRVGKAAAELLLARIADGAAPPERIEFEPALRLRASTLSWGRRSRG</sequence>
<keyword evidence="7" id="KW-1185">Reference proteome</keyword>
<accession>A0ABS7S5J7</accession>
<dbReference type="PANTHER" id="PTHR30146">
    <property type="entry name" value="LACI-RELATED TRANSCRIPTIONAL REPRESSOR"/>
    <property type="match status" value="1"/>
</dbReference>
<keyword evidence="3 6" id="KW-0238">DNA-binding</keyword>
<dbReference type="InterPro" id="IPR010982">
    <property type="entry name" value="Lambda_DNA-bd_dom_sf"/>
</dbReference>
<dbReference type="InterPro" id="IPR000843">
    <property type="entry name" value="HTH_LacI"/>
</dbReference>
<evidence type="ECO:0000256" key="4">
    <source>
        <dbReference type="ARBA" id="ARBA00023163"/>
    </source>
</evidence>
<evidence type="ECO:0000259" key="5">
    <source>
        <dbReference type="PROSITE" id="PS50932"/>
    </source>
</evidence>
<dbReference type="EMBL" id="JAGSHT010000005">
    <property type="protein sequence ID" value="MBZ2195562.1"/>
    <property type="molecule type" value="Genomic_DNA"/>
</dbReference>
<dbReference type="Gene3D" id="1.10.260.40">
    <property type="entry name" value="lambda repressor-like DNA-binding domains"/>
    <property type="match status" value="1"/>
</dbReference>
<dbReference type="CDD" id="cd01392">
    <property type="entry name" value="HTH_LacI"/>
    <property type="match status" value="1"/>
</dbReference>
<feature type="domain" description="HTH lacI-type" evidence="5">
    <location>
        <begin position="4"/>
        <end position="58"/>
    </location>
</feature>
<gene>
    <name evidence="6" type="ORF">KCQ71_05315</name>
</gene>
<dbReference type="Proteomes" id="UP000826651">
    <property type="component" value="Unassembled WGS sequence"/>
</dbReference>
<evidence type="ECO:0000313" key="6">
    <source>
        <dbReference type="EMBL" id="MBZ2195562.1"/>
    </source>
</evidence>
<dbReference type="Pfam" id="PF13377">
    <property type="entry name" value="Peripla_BP_3"/>
    <property type="match status" value="1"/>
</dbReference>
<dbReference type="InterPro" id="IPR028082">
    <property type="entry name" value="Peripla_BP_I"/>
</dbReference>
<organism evidence="6 7">
    <name type="scientific">Occultella gossypii</name>
    <dbReference type="NCBI Taxonomy" id="2800820"/>
    <lineage>
        <taxon>Bacteria</taxon>
        <taxon>Bacillati</taxon>
        <taxon>Actinomycetota</taxon>
        <taxon>Actinomycetes</taxon>
        <taxon>Micrococcales</taxon>
        <taxon>Ruaniaceae</taxon>
        <taxon>Occultella</taxon>
    </lineage>
</organism>
<evidence type="ECO:0000256" key="1">
    <source>
        <dbReference type="ARBA" id="ARBA00022491"/>
    </source>
</evidence>
<evidence type="ECO:0000256" key="3">
    <source>
        <dbReference type="ARBA" id="ARBA00023125"/>
    </source>
</evidence>
<dbReference type="SMART" id="SM00354">
    <property type="entry name" value="HTH_LACI"/>
    <property type="match status" value="1"/>
</dbReference>
<dbReference type="InterPro" id="IPR046335">
    <property type="entry name" value="LacI/GalR-like_sensor"/>
</dbReference>
<keyword evidence="2" id="KW-0805">Transcription regulation</keyword>
<dbReference type="RefSeq" id="WP_223403618.1">
    <property type="nucleotide sequence ID" value="NZ_JAGSHT010000005.1"/>
</dbReference>
<dbReference type="SUPFAM" id="SSF53822">
    <property type="entry name" value="Periplasmic binding protein-like I"/>
    <property type="match status" value="1"/>
</dbReference>
<evidence type="ECO:0000256" key="2">
    <source>
        <dbReference type="ARBA" id="ARBA00023015"/>
    </source>
</evidence>
<dbReference type="PROSITE" id="PS50932">
    <property type="entry name" value="HTH_LACI_2"/>
    <property type="match status" value="1"/>
</dbReference>
<evidence type="ECO:0000313" key="7">
    <source>
        <dbReference type="Proteomes" id="UP000826651"/>
    </source>
</evidence>